<keyword evidence="3" id="KW-1185">Reference proteome</keyword>
<organism evidence="2 3">
    <name type="scientific">Sphenostylis stenocarpa</name>
    <dbReference type="NCBI Taxonomy" id="92480"/>
    <lineage>
        <taxon>Eukaryota</taxon>
        <taxon>Viridiplantae</taxon>
        <taxon>Streptophyta</taxon>
        <taxon>Embryophyta</taxon>
        <taxon>Tracheophyta</taxon>
        <taxon>Spermatophyta</taxon>
        <taxon>Magnoliopsida</taxon>
        <taxon>eudicotyledons</taxon>
        <taxon>Gunneridae</taxon>
        <taxon>Pentapetalae</taxon>
        <taxon>rosids</taxon>
        <taxon>fabids</taxon>
        <taxon>Fabales</taxon>
        <taxon>Fabaceae</taxon>
        <taxon>Papilionoideae</taxon>
        <taxon>50 kb inversion clade</taxon>
        <taxon>NPAAA clade</taxon>
        <taxon>indigoferoid/millettioid clade</taxon>
        <taxon>Phaseoleae</taxon>
        <taxon>Sphenostylis</taxon>
    </lineage>
</organism>
<feature type="region of interest" description="Disordered" evidence="1">
    <location>
        <begin position="1"/>
        <end position="27"/>
    </location>
</feature>
<sequence length="98" mass="11098">MPGRPKRRRNLEAWEQKKDDSQMNKAGAPKRCSRCLSWLGMLPGTWAYVSAGAFRRTIIEPPSPTSRFLVSLHCKRCCQKAAYSVGAAARKLLMHLHE</sequence>
<name>A0AA86W4I9_9FABA</name>
<accession>A0AA86W4I9</accession>
<proteinExistence type="predicted"/>
<reference evidence="2" key="1">
    <citation type="submission" date="2023-10" db="EMBL/GenBank/DDBJ databases">
        <authorList>
            <person name="Domelevo Entfellner J.-B."/>
        </authorList>
    </citation>
    <scope>NUCLEOTIDE SEQUENCE</scope>
</reference>
<dbReference type="Gramene" id="rna-AYBTSS11_LOCUS30411">
    <property type="protein sequence ID" value="CAJ1978223.1"/>
    <property type="gene ID" value="gene-AYBTSS11_LOCUS30411"/>
</dbReference>
<feature type="compositionally biased region" description="Basic and acidic residues" evidence="1">
    <location>
        <begin position="10"/>
        <end position="22"/>
    </location>
</feature>
<protein>
    <submittedName>
        <fullName evidence="2">Uncharacterized protein</fullName>
    </submittedName>
</protein>
<dbReference type="AlphaFoldDB" id="A0AA86W4I9"/>
<evidence type="ECO:0000313" key="2">
    <source>
        <dbReference type="EMBL" id="CAJ1978223.1"/>
    </source>
</evidence>
<dbReference type="EMBL" id="OY731408">
    <property type="protein sequence ID" value="CAJ1978223.1"/>
    <property type="molecule type" value="Genomic_DNA"/>
</dbReference>
<dbReference type="Proteomes" id="UP001189624">
    <property type="component" value="Chromosome 11"/>
</dbReference>
<evidence type="ECO:0000256" key="1">
    <source>
        <dbReference type="SAM" id="MobiDB-lite"/>
    </source>
</evidence>
<evidence type="ECO:0000313" key="3">
    <source>
        <dbReference type="Proteomes" id="UP001189624"/>
    </source>
</evidence>
<gene>
    <name evidence="2" type="ORF">AYBTSS11_LOCUS30411</name>
</gene>